<gene>
    <name evidence="1" type="ORF">GCM10009784_29300</name>
</gene>
<reference evidence="2" key="1">
    <citation type="journal article" date="2019" name="Int. J. Syst. Evol. Microbiol.">
        <title>The Global Catalogue of Microorganisms (GCM) 10K type strain sequencing project: providing services to taxonomists for standard genome sequencing and annotation.</title>
        <authorList>
            <consortium name="The Broad Institute Genomics Platform"/>
            <consortium name="The Broad Institute Genome Sequencing Center for Infectious Disease"/>
            <person name="Wu L."/>
            <person name="Ma J."/>
        </authorList>
    </citation>
    <scope>NUCLEOTIDE SEQUENCE [LARGE SCALE GENOMIC DNA]</scope>
    <source>
        <strain evidence="2">JCM 14917</strain>
    </source>
</reference>
<name>A0ABN3B090_9MICC</name>
<protein>
    <submittedName>
        <fullName evidence="1">Uncharacterized protein</fullName>
    </submittedName>
</protein>
<comment type="caution">
    <text evidence="1">The sequence shown here is derived from an EMBL/GenBank/DDBJ whole genome shotgun (WGS) entry which is preliminary data.</text>
</comment>
<evidence type="ECO:0000313" key="2">
    <source>
        <dbReference type="Proteomes" id="UP001500974"/>
    </source>
</evidence>
<evidence type="ECO:0000313" key="1">
    <source>
        <dbReference type="EMBL" id="GAA2177718.1"/>
    </source>
</evidence>
<proteinExistence type="predicted"/>
<dbReference type="EMBL" id="BAAAON010000010">
    <property type="protein sequence ID" value="GAA2177718.1"/>
    <property type="molecule type" value="Genomic_DNA"/>
</dbReference>
<keyword evidence="2" id="KW-1185">Reference proteome</keyword>
<dbReference type="Proteomes" id="UP001500974">
    <property type="component" value="Unassembled WGS sequence"/>
</dbReference>
<accession>A0ABN3B090</accession>
<sequence>MSSVDPVLREVAVARVQALNALDGDFPAAVRIVADDMGLSRSSLLRWARRRLDQGADGVPTRLLGADPIRTATLHLLRQYEVADGMSADEYSEAPQLHPMAEGKYMSSLAALQRTGVVKTDYSKGRLRQSVVRLERTAVPQRNGIAWGLGFSFREASANEPYVITTCIIVTGLLDAMEIADGEDRDRLAALAKGALTWLLDGARREPWNGIEVPTFSQSIPEVVFNVVAQWSYVLTRAQDIDVLPLSERNQTADHRGAATAVLEQFRPNVGWTYGELSTRLDLLHTCYIGNALLHTLPRRRDQVERALLVSTTQFLSPHGWFDRFDMLGAEDAIAQPRRWNARTHRFLDGAALFGFDRPARPWSVGELLLLAATSARSGATAQFWVRQLQPVATLAIGKYLETKQFRHSMHLAHGLAAVLEALRQDRKPNQS</sequence>
<organism evidence="1 2">
    <name type="scientific">Arthrobacter parietis</name>
    <dbReference type="NCBI Taxonomy" id="271434"/>
    <lineage>
        <taxon>Bacteria</taxon>
        <taxon>Bacillati</taxon>
        <taxon>Actinomycetota</taxon>
        <taxon>Actinomycetes</taxon>
        <taxon>Micrococcales</taxon>
        <taxon>Micrococcaceae</taxon>
        <taxon>Arthrobacter</taxon>
    </lineage>
</organism>